<accession>E4ZCC5</accession>
<proteinExistence type="predicted"/>
<name>E4ZCC5_NEIL0</name>
<protein>
    <submittedName>
        <fullName evidence="2">Putative nuclease</fullName>
    </submittedName>
</protein>
<organism evidence="2 3">
    <name type="scientific">Neisseria lactamica (strain 020-06)</name>
    <dbReference type="NCBI Taxonomy" id="489653"/>
    <lineage>
        <taxon>Bacteria</taxon>
        <taxon>Pseudomonadati</taxon>
        <taxon>Pseudomonadota</taxon>
        <taxon>Betaproteobacteria</taxon>
        <taxon>Neisseriales</taxon>
        <taxon>Neisseriaceae</taxon>
        <taxon>Neisseria</taxon>
    </lineage>
</organism>
<dbReference type="FunFam" id="2.40.50.90:FF:000045">
    <property type="entry name" value="Putative nuclease"/>
    <property type="match status" value="1"/>
</dbReference>
<evidence type="ECO:0000313" key="2">
    <source>
        <dbReference type="EMBL" id="CBN87004.1"/>
    </source>
</evidence>
<dbReference type="Gene3D" id="2.40.50.90">
    <property type="match status" value="1"/>
</dbReference>
<gene>
    <name evidence="2" type="ordered locus">NLA_7690</name>
</gene>
<dbReference type="AlphaFoldDB" id="E4ZCC5"/>
<dbReference type="InterPro" id="IPR002071">
    <property type="entry name" value="Thermonucl_AS"/>
</dbReference>
<dbReference type="PROSITE" id="PS01123">
    <property type="entry name" value="TNASE_1"/>
    <property type="match status" value="1"/>
</dbReference>
<dbReference type="GO" id="GO:0004518">
    <property type="term" value="F:nuclease activity"/>
    <property type="evidence" value="ECO:0007669"/>
    <property type="project" value="InterPro"/>
</dbReference>
<dbReference type="GO" id="GO:0003676">
    <property type="term" value="F:nucleic acid binding"/>
    <property type="evidence" value="ECO:0007669"/>
    <property type="project" value="InterPro"/>
</dbReference>
<evidence type="ECO:0000313" key="3">
    <source>
        <dbReference type="Proteomes" id="UP000008723"/>
    </source>
</evidence>
<dbReference type="PANTHER" id="PTHR12302:SF26">
    <property type="entry name" value="BLR1266 PROTEIN"/>
    <property type="match status" value="1"/>
</dbReference>
<dbReference type="SUPFAM" id="SSF50199">
    <property type="entry name" value="Staphylococcal nuclease"/>
    <property type="match status" value="1"/>
</dbReference>
<dbReference type="HOGENOM" id="CLU_046484_7_4_4"/>
<dbReference type="InterPro" id="IPR035437">
    <property type="entry name" value="SNase_OB-fold_sf"/>
</dbReference>
<dbReference type="InterPro" id="IPR016071">
    <property type="entry name" value="Staphylococal_nuclease_OB-fold"/>
</dbReference>
<sequence length="234" mass="26500">MFRRHRHLKNMQIKKIMKWLPVALSLLGALGYTGYDSELVRTGIAVLNELGVEEGAGRYETPVRRRVSAKSGRSYTGTVSKVYDGDTLHVIDGDGAKHKIRMAYIDAPEMKQAYGTRSRDNLRAAAEGRKVSVRVFDTDRYQREVAQVFVGKTDLNLMQVQDGAAWHYKSYAKEQQDKADFADYADAQIQAERERKGLWKAKNPQAPWAYRRAGRSGGGNKDWTDAVGEWLGIW</sequence>
<reference evidence="2 3" key="1">
    <citation type="journal article" date="2010" name="BMC Genomics">
        <title>Independent evolution of the core and accessory gene sets in the genus Neisseria: insights gained from the genome of Neisseria lactamica isolate 020-06.</title>
        <authorList>
            <person name="Bennett J.S."/>
            <person name="Bentley S.D."/>
            <person name="Vernikos G.S."/>
            <person name="Quail M.A."/>
            <person name="Cherevach I."/>
            <person name="White B."/>
            <person name="Parkhill J."/>
            <person name="Maiden M.C."/>
        </authorList>
    </citation>
    <scope>NUCLEOTIDE SEQUENCE [LARGE SCALE GENOMIC DNA]</scope>
    <source>
        <strain evidence="2 3">020-06</strain>
    </source>
</reference>
<dbReference type="SMART" id="SM00318">
    <property type="entry name" value="SNc"/>
    <property type="match status" value="1"/>
</dbReference>
<dbReference type="EMBL" id="FN995097">
    <property type="protein sequence ID" value="CBN87004.1"/>
    <property type="molecule type" value="Genomic_DNA"/>
</dbReference>
<evidence type="ECO:0000259" key="1">
    <source>
        <dbReference type="PROSITE" id="PS50830"/>
    </source>
</evidence>
<dbReference type="KEGG" id="nla:NLA_7690"/>
<dbReference type="PANTHER" id="PTHR12302">
    <property type="entry name" value="EBNA2 BINDING PROTEIN P100"/>
    <property type="match status" value="1"/>
</dbReference>
<dbReference type="PROSITE" id="PS50830">
    <property type="entry name" value="TNASE_3"/>
    <property type="match status" value="1"/>
</dbReference>
<dbReference type="eggNOG" id="COG1525">
    <property type="taxonomic scope" value="Bacteria"/>
</dbReference>
<dbReference type="Pfam" id="PF00565">
    <property type="entry name" value="SNase"/>
    <property type="match status" value="1"/>
</dbReference>
<dbReference type="Proteomes" id="UP000008723">
    <property type="component" value="Chromosome"/>
</dbReference>
<feature type="domain" description="TNase-like" evidence="1">
    <location>
        <begin position="73"/>
        <end position="201"/>
    </location>
</feature>